<evidence type="ECO:0000256" key="1">
    <source>
        <dbReference type="SAM" id="MobiDB-lite"/>
    </source>
</evidence>
<reference evidence="2 3" key="1">
    <citation type="submission" date="2019-09" db="EMBL/GenBank/DDBJ databases">
        <authorList>
            <person name="Ou C."/>
        </authorList>
    </citation>
    <scope>NUCLEOTIDE SEQUENCE [LARGE SCALE GENOMIC DNA]</scope>
    <source>
        <strain evidence="2">S2</strain>
        <tissue evidence="2">Leaf</tissue>
    </source>
</reference>
<dbReference type="AlphaFoldDB" id="A0A5N5FBB0"/>
<name>A0A5N5FBB0_9ROSA</name>
<reference evidence="3" key="2">
    <citation type="submission" date="2019-10" db="EMBL/GenBank/DDBJ databases">
        <title>A de novo genome assembly of a pear dwarfing rootstock.</title>
        <authorList>
            <person name="Wang F."/>
            <person name="Wang J."/>
            <person name="Li S."/>
            <person name="Zhang Y."/>
            <person name="Fang M."/>
            <person name="Ma L."/>
            <person name="Zhao Y."/>
            <person name="Jiang S."/>
        </authorList>
    </citation>
    <scope>NUCLEOTIDE SEQUENCE [LARGE SCALE GENOMIC DNA]</scope>
</reference>
<proteinExistence type="predicted"/>
<gene>
    <name evidence="2" type="ORF">D8674_010650</name>
</gene>
<protein>
    <submittedName>
        <fullName evidence="2">Uncharacterized protein</fullName>
    </submittedName>
</protein>
<accession>A0A5N5FBB0</accession>
<feature type="region of interest" description="Disordered" evidence="1">
    <location>
        <begin position="57"/>
        <end position="82"/>
    </location>
</feature>
<evidence type="ECO:0000313" key="3">
    <source>
        <dbReference type="Proteomes" id="UP000327157"/>
    </source>
</evidence>
<keyword evidence="3" id="KW-1185">Reference proteome</keyword>
<sequence length="82" mass="9337">MKCCVLDYEGSHLIVGHTSIARVHLANCKKLLTKRMHSSLFEEEFSVKAYSRTRKGVKRAVHGRNPLTNLSGRLNPSHYGYH</sequence>
<comment type="caution">
    <text evidence="2">The sequence shown here is derived from an EMBL/GenBank/DDBJ whole genome shotgun (WGS) entry which is preliminary data.</text>
</comment>
<organism evidence="2 3">
    <name type="scientific">Pyrus ussuriensis x Pyrus communis</name>
    <dbReference type="NCBI Taxonomy" id="2448454"/>
    <lineage>
        <taxon>Eukaryota</taxon>
        <taxon>Viridiplantae</taxon>
        <taxon>Streptophyta</taxon>
        <taxon>Embryophyta</taxon>
        <taxon>Tracheophyta</taxon>
        <taxon>Spermatophyta</taxon>
        <taxon>Magnoliopsida</taxon>
        <taxon>eudicotyledons</taxon>
        <taxon>Gunneridae</taxon>
        <taxon>Pentapetalae</taxon>
        <taxon>rosids</taxon>
        <taxon>fabids</taxon>
        <taxon>Rosales</taxon>
        <taxon>Rosaceae</taxon>
        <taxon>Amygdaloideae</taxon>
        <taxon>Maleae</taxon>
        <taxon>Pyrus</taxon>
    </lineage>
</organism>
<dbReference type="EMBL" id="SMOL01000753">
    <property type="protein sequence ID" value="KAB2600379.1"/>
    <property type="molecule type" value="Genomic_DNA"/>
</dbReference>
<dbReference type="Proteomes" id="UP000327157">
    <property type="component" value="Chromosome 13"/>
</dbReference>
<reference evidence="2 3" key="3">
    <citation type="submission" date="2019-11" db="EMBL/GenBank/DDBJ databases">
        <title>A de novo genome assembly of a pear dwarfing rootstock.</title>
        <authorList>
            <person name="Wang F."/>
            <person name="Wang J."/>
            <person name="Li S."/>
            <person name="Zhang Y."/>
            <person name="Fang M."/>
            <person name="Ma L."/>
            <person name="Zhao Y."/>
            <person name="Jiang S."/>
        </authorList>
    </citation>
    <scope>NUCLEOTIDE SEQUENCE [LARGE SCALE GENOMIC DNA]</scope>
    <source>
        <strain evidence="2">S2</strain>
        <tissue evidence="2">Leaf</tissue>
    </source>
</reference>
<evidence type="ECO:0000313" key="2">
    <source>
        <dbReference type="EMBL" id="KAB2600379.1"/>
    </source>
</evidence>